<dbReference type="Gene3D" id="3.90.1200.10">
    <property type="match status" value="1"/>
</dbReference>
<feature type="domain" description="Aminoglycoside phosphotransferase" evidence="1">
    <location>
        <begin position="40"/>
        <end position="266"/>
    </location>
</feature>
<dbReference type="PANTHER" id="PTHR47829:SF1">
    <property type="entry name" value="HAD FAMILY PHOSPHATASE"/>
    <property type="match status" value="1"/>
</dbReference>
<evidence type="ECO:0000259" key="1">
    <source>
        <dbReference type="Pfam" id="PF01636"/>
    </source>
</evidence>
<dbReference type="InterPro" id="IPR041726">
    <property type="entry name" value="ACAD10_11_N"/>
</dbReference>
<gene>
    <name evidence="2" type="ORF">I6J18_07765</name>
</gene>
<dbReference type="InterPro" id="IPR002575">
    <property type="entry name" value="Aminoglycoside_PTrfase"/>
</dbReference>
<evidence type="ECO:0000313" key="2">
    <source>
        <dbReference type="EMBL" id="QQT01741.1"/>
    </source>
</evidence>
<sequence>MQHPLTSDTAAVRLGEELPYKDLELFLRRNIENLPNDILEVQQFPAGHSNLTYQLKVGKWTAVLRRPPHGPVAPKAHDMEREYKIISSLQPFFSPAPKPILFSNDQSIIGSSFFLMERKRGLVIDGTFPKGIEPTPEINRQISEIMVSKLAELHAIPYQQTSLLEISKPEGFMERQVHGWIKRYERVKTDENPAVVPLATWLSANIPKRHEFAVIHYDYKLNNMMFNEDFTSMEGLFDWEMATIGDPLADLGVALGYWIGKSDPTIIQNGPGRSVTMLDGFLDRSEFIDLYARKSGRDVTHINFYLAFAFFKLAGICQQIYYRYKLGQTDDPRFASLNEYVNSLMIHGLSIIEEEL</sequence>
<name>A0A974NQ28_PERPY</name>
<dbReference type="AlphaFoldDB" id="A0A974NQ28"/>
<dbReference type="RefSeq" id="WP_040376003.1">
    <property type="nucleotide sequence ID" value="NZ_CP068053.1"/>
</dbReference>
<dbReference type="Pfam" id="PF01636">
    <property type="entry name" value="APH"/>
    <property type="match status" value="1"/>
</dbReference>
<dbReference type="CDD" id="cd05154">
    <property type="entry name" value="ACAD10_11_N-like"/>
    <property type="match status" value="1"/>
</dbReference>
<dbReference type="InterPro" id="IPR011009">
    <property type="entry name" value="Kinase-like_dom_sf"/>
</dbReference>
<dbReference type="InterPro" id="IPR052898">
    <property type="entry name" value="ACAD10-like"/>
</dbReference>
<dbReference type="SUPFAM" id="SSF56112">
    <property type="entry name" value="Protein kinase-like (PK-like)"/>
    <property type="match status" value="1"/>
</dbReference>
<evidence type="ECO:0000313" key="3">
    <source>
        <dbReference type="Proteomes" id="UP000595254"/>
    </source>
</evidence>
<organism evidence="2 3">
    <name type="scientific">Peribacillus psychrosaccharolyticus</name>
    <name type="common">Bacillus psychrosaccharolyticus</name>
    <dbReference type="NCBI Taxonomy" id="1407"/>
    <lineage>
        <taxon>Bacteria</taxon>
        <taxon>Bacillati</taxon>
        <taxon>Bacillota</taxon>
        <taxon>Bacilli</taxon>
        <taxon>Bacillales</taxon>
        <taxon>Bacillaceae</taxon>
        <taxon>Peribacillus</taxon>
    </lineage>
</organism>
<keyword evidence="3" id="KW-1185">Reference proteome</keyword>
<dbReference type="Proteomes" id="UP000595254">
    <property type="component" value="Chromosome"/>
</dbReference>
<dbReference type="Gene3D" id="3.30.200.20">
    <property type="entry name" value="Phosphorylase Kinase, domain 1"/>
    <property type="match status" value="1"/>
</dbReference>
<dbReference type="PANTHER" id="PTHR47829">
    <property type="entry name" value="HYDROLASE, PUTATIVE (AFU_ORTHOLOGUE AFUA_1G12880)-RELATED"/>
    <property type="match status" value="1"/>
</dbReference>
<proteinExistence type="predicted"/>
<dbReference type="EMBL" id="CP068053">
    <property type="protein sequence ID" value="QQT01741.1"/>
    <property type="molecule type" value="Genomic_DNA"/>
</dbReference>
<accession>A0A974NQ28</accession>
<protein>
    <submittedName>
        <fullName evidence="2">Phosphotransferase family protein</fullName>
    </submittedName>
</protein>
<reference evidence="2 3" key="1">
    <citation type="submission" date="2021-01" db="EMBL/GenBank/DDBJ databases">
        <title>FDA dAtabase for Regulatory Grade micrObial Sequences (FDA-ARGOS): Supporting development and validation of Infectious Disease Dx tests.</title>
        <authorList>
            <person name="Nelson B."/>
            <person name="Plummer A."/>
            <person name="Tallon L."/>
            <person name="Sadzewicz L."/>
            <person name="Zhao X."/>
            <person name="Boylan J."/>
            <person name="Ott S."/>
            <person name="Bowen H."/>
            <person name="Vavikolanu K."/>
            <person name="Mehta A."/>
            <person name="Aluvathingal J."/>
            <person name="Nadendla S."/>
            <person name="Myers T."/>
            <person name="Yan Y."/>
            <person name="Sichtig H."/>
        </authorList>
    </citation>
    <scope>NUCLEOTIDE SEQUENCE [LARGE SCALE GENOMIC DNA]</scope>
    <source>
        <strain evidence="2 3">FDAARGOS_1161</strain>
    </source>
</reference>
<dbReference type="KEGG" id="ppsr:I6J18_07765"/>